<dbReference type="PATRIC" id="fig|570277.3.peg.2273"/>
<name>A0A142BBV4_9GAMM</name>
<dbReference type="Proteomes" id="UP000071065">
    <property type="component" value="Chromosome"/>
</dbReference>
<sequence>MNGHNSFKVRDVPEHFSVTCLNCWIRLNPFKVRDVPERFTRCLRQM</sequence>
<accession>A0A142BBV4</accession>
<reference evidence="1 2" key="1">
    <citation type="journal article" date="2016" name="Front. Microbiol.">
        <title>Genomic Insight into the Host-Endosymbiont Relationship of Endozoicomonas montiporae CL-33(T) with its Coral Host.</title>
        <authorList>
            <person name="Ding J.-Y."/>
            <person name="Shiu J.-H."/>
            <person name="Chen W.-M."/>
            <person name="Chiang Y.-R."/>
            <person name="Tang S.-L."/>
        </authorList>
    </citation>
    <scope>NUCLEOTIDE SEQUENCE [LARGE SCALE GENOMIC DNA]</scope>
    <source>
        <strain evidence="1 2">CL-33</strain>
    </source>
</reference>
<evidence type="ECO:0000313" key="1">
    <source>
        <dbReference type="EMBL" id="AMO56230.1"/>
    </source>
</evidence>
<gene>
    <name evidence="1" type="ORF">EZMO1_2113</name>
</gene>
<organism evidence="1 2">
    <name type="scientific">Endozoicomonas montiporae CL-33</name>
    <dbReference type="NCBI Taxonomy" id="570277"/>
    <lineage>
        <taxon>Bacteria</taxon>
        <taxon>Pseudomonadati</taxon>
        <taxon>Pseudomonadota</taxon>
        <taxon>Gammaproteobacteria</taxon>
        <taxon>Oceanospirillales</taxon>
        <taxon>Endozoicomonadaceae</taxon>
        <taxon>Endozoicomonas</taxon>
    </lineage>
</organism>
<evidence type="ECO:0000313" key="2">
    <source>
        <dbReference type="Proteomes" id="UP000071065"/>
    </source>
</evidence>
<protein>
    <submittedName>
        <fullName evidence="1">Uncharacterized protein</fullName>
    </submittedName>
</protein>
<dbReference type="EMBL" id="CP013251">
    <property type="protein sequence ID" value="AMO56230.1"/>
    <property type="molecule type" value="Genomic_DNA"/>
</dbReference>
<dbReference type="KEGG" id="emp:EZMO1_2113"/>
<proteinExistence type="predicted"/>
<dbReference type="AlphaFoldDB" id="A0A142BBV4"/>